<organism evidence="1 2">
    <name type="scientific">Hymenochirus boettgeri</name>
    <name type="common">Congo dwarf clawed frog</name>
    <dbReference type="NCBI Taxonomy" id="247094"/>
    <lineage>
        <taxon>Eukaryota</taxon>
        <taxon>Metazoa</taxon>
        <taxon>Chordata</taxon>
        <taxon>Craniata</taxon>
        <taxon>Vertebrata</taxon>
        <taxon>Euteleostomi</taxon>
        <taxon>Amphibia</taxon>
        <taxon>Batrachia</taxon>
        <taxon>Anura</taxon>
        <taxon>Pipoidea</taxon>
        <taxon>Pipidae</taxon>
        <taxon>Pipinae</taxon>
        <taxon>Hymenochirus</taxon>
    </lineage>
</organism>
<evidence type="ECO:0000313" key="1">
    <source>
        <dbReference type="EMBL" id="KAG8449780.1"/>
    </source>
</evidence>
<dbReference type="Proteomes" id="UP000812440">
    <property type="component" value="Chromosome 8_10"/>
</dbReference>
<evidence type="ECO:0000313" key="2">
    <source>
        <dbReference type="Proteomes" id="UP000812440"/>
    </source>
</evidence>
<gene>
    <name evidence="1" type="ORF">GDO86_016440</name>
</gene>
<comment type="caution">
    <text evidence="1">The sequence shown here is derived from an EMBL/GenBank/DDBJ whole genome shotgun (WGS) entry which is preliminary data.</text>
</comment>
<dbReference type="EMBL" id="JAACNH010000003">
    <property type="protein sequence ID" value="KAG8449780.1"/>
    <property type="molecule type" value="Genomic_DNA"/>
</dbReference>
<accession>A0A8T2K2F8</accession>
<proteinExistence type="predicted"/>
<dbReference type="AlphaFoldDB" id="A0A8T2K2F8"/>
<reference evidence="1" key="1">
    <citation type="thesis" date="2020" institute="ProQuest LLC" country="789 East Eisenhower Parkway, Ann Arbor, MI, USA">
        <title>Comparative Genomics and Chromosome Evolution.</title>
        <authorList>
            <person name="Mudd A.B."/>
        </authorList>
    </citation>
    <scope>NUCLEOTIDE SEQUENCE</scope>
    <source>
        <strain evidence="1">Female2</strain>
        <tissue evidence="1">Blood</tissue>
    </source>
</reference>
<keyword evidence="2" id="KW-1185">Reference proteome</keyword>
<sequence>MLIGACIFVFVANGILVILDRPSLRSEKTVLTKIKKTPRNVHLCRFQGYILLNLKQNQEEYQFLAESTSSAGCGTFPSYNLH</sequence>
<protein>
    <submittedName>
        <fullName evidence="1">Uncharacterized protein</fullName>
    </submittedName>
</protein>
<name>A0A8T2K2F8_9PIPI</name>